<dbReference type="AlphaFoldDB" id="A0A448XPF0"/>
<name>A0A448XPF0_9PLAT</name>
<proteinExistence type="predicted"/>
<reference evidence="2" key="1">
    <citation type="submission" date="2018-11" db="EMBL/GenBank/DDBJ databases">
        <authorList>
            <consortium name="Pathogen Informatics"/>
        </authorList>
    </citation>
    <scope>NUCLEOTIDE SEQUENCE</scope>
</reference>
<dbReference type="EMBL" id="CAAALY010270068">
    <property type="protein sequence ID" value="VEL41597.1"/>
    <property type="molecule type" value="Genomic_DNA"/>
</dbReference>
<evidence type="ECO:0000313" key="2">
    <source>
        <dbReference type="EMBL" id="VEL41597.1"/>
    </source>
</evidence>
<keyword evidence="3" id="KW-1185">Reference proteome</keyword>
<sequence>MSQSKGSTLNSNWQGYPRVVYDLLPRQQKNASFIVLFDMASAMPRFLLAHRAVRQHYHELTYEERLDLVRAATAMVEHGGFTSASLSLPLVPTKSGSSSPSASADREAPATRRRGGLGRLIGVARYPPLETFTAILTVPEIYQFMEVYKRNYSSIPLWPSHRWVTEFWTVSKDSTADIKDYPRSVLAAQTHQEWLTPEMVLPRSTPIRRVYSSKGRRMRTRPSVRRH</sequence>
<organism evidence="2 3">
    <name type="scientific">Protopolystoma xenopodis</name>
    <dbReference type="NCBI Taxonomy" id="117903"/>
    <lineage>
        <taxon>Eukaryota</taxon>
        <taxon>Metazoa</taxon>
        <taxon>Spiralia</taxon>
        <taxon>Lophotrochozoa</taxon>
        <taxon>Platyhelminthes</taxon>
        <taxon>Monogenea</taxon>
        <taxon>Polyopisthocotylea</taxon>
        <taxon>Polystomatidea</taxon>
        <taxon>Polystomatidae</taxon>
        <taxon>Protopolystoma</taxon>
    </lineage>
</organism>
<comment type="caution">
    <text evidence="2">The sequence shown here is derived from an EMBL/GenBank/DDBJ whole genome shotgun (WGS) entry which is preliminary data.</text>
</comment>
<protein>
    <submittedName>
        <fullName evidence="2">Uncharacterized protein</fullName>
    </submittedName>
</protein>
<gene>
    <name evidence="2" type="ORF">PXEA_LOCUS35037</name>
</gene>
<accession>A0A448XPF0</accession>
<dbReference type="Proteomes" id="UP000784294">
    <property type="component" value="Unassembled WGS sequence"/>
</dbReference>
<evidence type="ECO:0000313" key="3">
    <source>
        <dbReference type="Proteomes" id="UP000784294"/>
    </source>
</evidence>
<evidence type="ECO:0000256" key="1">
    <source>
        <dbReference type="SAM" id="MobiDB-lite"/>
    </source>
</evidence>
<feature type="region of interest" description="Disordered" evidence="1">
    <location>
        <begin position="91"/>
        <end position="112"/>
    </location>
</feature>